<reference evidence="6" key="2">
    <citation type="submission" date="2023-06" db="EMBL/GenBank/DDBJ databases">
        <authorList>
            <consortium name="Lawrence Berkeley National Laboratory"/>
            <person name="Haridas S."/>
            <person name="Hensen N."/>
            <person name="Bonometti L."/>
            <person name="Westerberg I."/>
            <person name="Brannstrom I.O."/>
            <person name="Guillou S."/>
            <person name="Cros-Aarteil S."/>
            <person name="Calhoun S."/>
            <person name="Kuo A."/>
            <person name="Mondo S."/>
            <person name="Pangilinan J."/>
            <person name="Riley R."/>
            <person name="LaButti K."/>
            <person name="Andreopoulos B."/>
            <person name="Lipzen A."/>
            <person name="Chen C."/>
            <person name="Yanf M."/>
            <person name="Daum C."/>
            <person name="Ng V."/>
            <person name="Clum A."/>
            <person name="Steindorff A."/>
            <person name="Ohm R."/>
            <person name="Martin F."/>
            <person name="Silar P."/>
            <person name="Natvig D."/>
            <person name="Lalanne C."/>
            <person name="Gautier V."/>
            <person name="Ament-velasquez S.L."/>
            <person name="Kruys A."/>
            <person name="Hutchinson M.I."/>
            <person name="Powell A.J."/>
            <person name="Barry K."/>
            <person name="Miller A.N."/>
            <person name="Grigoriev I.V."/>
            <person name="Debuchy R."/>
            <person name="Gladieux P."/>
            <person name="Thoren M.H."/>
            <person name="Johannesson H."/>
        </authorList>
    </citation>
    <scope>NUCLEOTIDE SEQUENCE</scope>
    <source>
        <strain evidence="6">CBS 232.78</strain>
    </source>
</reference>
<evidence type="ECO:0000313" key="6">
    <source>
        <dbReference type="EMBL" id="KAK3385876.1"/>
    </source>
</evidence>
<sequence>MLALILAFLSASIRVNGANITDKLFPLGTTQLTNADVEIFSSLAFGVPENAVEMSSCRAWPGSEDWPSEDEWTRFNASVDGALLRPTPVASACYPGPSYNAATCRWLAQQAGRTHFWIDDPLSVLTQWPQGDTCAVSINPKGNCTRGGSPEYVVNATIVKHIQAAVNFARNKNVRVVIKNTGHDFGGRSTGAGSLSIWVHNLKSFEFLPNHTSDAYRGMAVRIGAGMESWELHNHAAQYNITVVAPGGSTVGAVGGWLAGGGHGGLTSKYGLGSDQALAIDVVTADGRFLTADPRTNQDLFWALRGGGPSTYGVITSVIMKAYPPSRLTSVSVQFSVGQGSTIPASSPFPLYNFTPPLNFTFPNITGSVETFWRGINIAYRFSPRVLAVGGYVYSYIYPLGNSSFTLTSSASIPDLDAATITSLMKPLYDDLNAAGINVTLPMIRTPPSSLSSGGGSRTGGGGGDSPINTRYRSRLFPRTNWENDDLFSKTMTAIRRGIEEGGYTFHGIAYSPTYKIAGSPGADSAVNLAWREAVLHGSYMEVQPSGLSAAQARERDAKARRYTDLWREVTPGAGAYMNEGDPAEPDWQASFYGLENYERLARIKARLDPWGLFWARTTVGSEAWEVITDDGYPGSQNGRLCRVR</sequence>
<evidence type="ECO:0000256" key="2">
    <source>
        <dbReference type="ARBA" id="ARBA00023002"/>
    </source>
</evidence>
<feature type="region of interest" description="Disordered" evidence="3">
    <location>
        <begin position="447"/>
        <end position="470"/>
    </location>
</feature>
<dbReference type="SUPFAM" id="SSF56176">
    <property type="entry name" value="FAD-binding/transporter-associated domain-like"/>
    <property type="match status" value="1"/>
</dbReference>
<dbReference type="Pfam" id="PF08031">
    <property type="entry name" value="BBE"/>
    <property type="match status" value="1"/>
</dbReference>
<evidence type="ECO:0000256" key="4">
    <source>
        <dbReference type="SAM" id="SignalP"/>
    </source>
</evidence>
<proteinExistence type="inferred from homology"/>
<gene>
    <name evidence="6" type="ORF">B0H63DRAFT_544345</name>
</gene>
<dbReference type="InterPro" id="IPR016166">
    <property type="entry name" value="FAD-bd_PCMH"/>
</dbReference>
<name>A0AAE0NQL1_9PEZI</name>
<feature type="domain" description="FAD-binding PCMH-type" evidence="5">
    <location>
        <begin position="145"/>
        <end position="325"/>
    </location>
</feature>
<dbReference type="GO" id="GO:0016491">
    <property type="term" value="F:oxidoreductase activity"/>
    <property type="evidence" value="ECO:0007669"/>
    <property type="project" value="UniProtKB-KW"/>
</dbReference>
<organism evidence="6 7">
    <name type="scientific">Podospora didyma</name>
    <dbReference type="NCBI Taxonomy" id="330526"/>
    <lineage>
        <taxon>Eukaryota</taxon>
        <taxon>Fungi</taxon>
        <taxon>Dikarya</taxon>
        <taxon>Ascomycota</taxon>
        <taxon>Pezizomycotina</taxon>
        <taxon>Sordariomycetes</taxon>
        <taxon>Sordariomycetidae</taxon>
        <taxon>Sordariales</taxon>
        <taxon>Podosporaceae</taxon>
        <taxon>Podospora</taxon>
    </lineage>
</organism>
<dbReference type="Pfam" id="PF01565">
    <property type="entry name" value="FAD_binding_4"/>
    <property type="match status" value="1"/>
</dbReference>
<keyword evidence="4" id="KW-0732">Signal</keyword>
<dbReference type="PROSITE" id="PS51387">
    <property type="entry name" value="FAD_PCMH"/>
    <property type="match status" value="1"/>
</dbReference>
<evidence type="ECO:0000259" key="5">
    <source>
        <dbReference type="PROSITE" id="PS51387"/>
    </source>
</evidence>
<comment type="caution">
    <text evidence="6">The sequence shown here is derived from an EMBL/GenBank/DDBJ whole genome shotgun (WGS) entry which is preliminary data.</text>
</comment>
<dbReference type="PANTHER" id="PTHR13878">
    <property type="entry name" value="GULONOLACTONE OXIDASE"/>
    <property type="match status" value="1"/>
</dbReference>
<accession>A0AAE0NQL1</accession>
<feature type="signal peptide" evidence="4">
    <location>
        <begin position="1"/>
        <end position="17"/>
    </location>
</feature>
<dbReference type="InterPro" id="IPR012951">
    <property type="entry name" value="BBE"/>
</dbReference>
<keyword evidence="2" id="KW-0560">Oxidoreductase</keyword>
<dbReference type="GO" id="GO:0071949">
    <property type="term" value="F:FAD binding"/>
    <property type="evidence" value="ECO:0007669"/>
    <property type="project" value="InterPro"/>
</dbReference>
<dbReference type="Proteomes" id="UP001285441">
    <property type="component" value="Unassembled WGS sequence"/>
</dbReference>
<comment type="similarity">
    <text evidence="1">Belongs to the oxygen-dependent FAD-linked oxidoreductase family.</text>
</comment>
<dbReference type="InterPro" id="IPR016169">
    <property type="entry name" value="FAD-bd_PCMH_sub2"/>
</dbReference>
<dbReference type="Gene3D" id="3.30.465.10">
    <property type="match status" value="2"/>
</dbReference>
<dbReference type="InterPro" id="IPR050432">
    <property type="entry name" value="FAD-linked_Oxidoreductases_BP"/>
</dbReference>
<feature type="chain" id="PRO_5041901433" description="FAD-binding PCMH-type domain-containing protein" evidence="4">
    <location>
        <begin position="18"/>
        <end position="645"/>
    </location>
</feature>
<protein>
    <recommendedName>
        <fullName evidence="5">FAD-binding PCMH-type domain-containing protein</fullName>
    </recommendedName>
</protein>
<evidence type="ECO:0000313" key="7">
    <source>
        <dbReference type="Proteomes" id="UP001285441"/>
    </source>
</evidence>
<evidence type="ECO:0000256" key="1">
    <source>
        <dbReference type="ARBA" id="ARBA00005466"/>
    </source>
</evidence>
<dbReference type="InterPro" id="IPR006094">
    <property type="entry name" value="Oxid_FAD_bind_N"/>
</dbReference>
<evidence type="ECO:0000256" key="3">
    <source>
        <dbReference type="SAM" id="MobiDB-lite"/>
    </source>
</evidence>
<dbReference type="EMBL" id="JAULSW010000004">
    <property type="protein sequence ID" value="KAK3385876.1"/>
    <property type="molecule type" value="Genomic_DNA"/>
</dbReference>
<feature type="compositionally biased region" description="Gly residues" evidence="3">
    <location>
        <begin position="453"/>
        <end position="465"/>
    </location>
</feature>
<dbReference type="Gene3D" id="3.40.462.20">
    <property type="match status" value="1"/>
</dbReference>
<keyword evidence="7" id="KW-1185">Reference proteome</keyword>
<reference evidence="6" key="1">
    <citation type="journal article" date="2023" name="Mol. Phylogenet. Evol.">
        <title>Genome-scale phylogeny and comparative genomics of the fungal order Sordariales.</title>
        <authorList>
            <person name="Hensen N."/>
            <person name="Bonometti L."/>
            <person name="Westerberg I."/>
            <person name="Brannstrom I.O."/>
            <person name="Guillou S."/>
            <person name="Cros-Aarteil S."/>
            <person name="Calhoun S."/>
            <person name="Haridas S."/>
            <person name="Kuo A."/>
            <person name="Mondo S."/>
            <person name="Pangilinan J."/>
            <person name="Riley R."/>
            <person name="LaButti K."/>
            <person name="Andreopoulos B."/>
            <person name="Lipzen A."/>
            <person name="Chen C."/>
            <person name="Yan M."/>
            <person name="Daum C."/>
            <person name="Ng V."/>
            <person name="Clum A."/>
            <person name="Steindorff A."/>
            <person name="Ohm R.A."/>
            <person name="Martin F."/>
            <person name="Silar P."/>
            <person name="Natvig D.O."/>
            <person name="Lalanne C."/>
            <person name="Gautier V."/>
            <person name="Ament-Velasquez S.L."/>
            <person name="Kruys A."/>
            <person name="Hutchinson M.I."/>
            <person name="Powell A.J."/>
            <person name="Barry K."/>
            <person name="Miller A.N."/>
            <person name="Grigoriev I.V."/>
            <person name="Debuchy R."/>
            <person name="Gladieux P."/>
            <person name="Hiltunen Thoren M."/>
            <person name="Johannesson H."/>
        </authorList>
    </citation>
    <scope>NUCLEOTIDE SEQUENCE</scope>
    <source>
        <strain evidence="6">CBS 232.78</strain>
    </source>
</reference>
<dbReference type="PANTHER" id="PTHR13878:SF91">
    <property type="entry name" value="FAD BINDING DOMAIN PROTEIN (AFU_ORTHOLOGUE AFUA_6G12070)-RELATED"/>
    <property type="match status" value="1"/>
</dbReference>
<dbReference type="AlphaFoldDB" id="A0AAE0NQL1"/>
<dbReference type="InterPro" id="IPR036318">
    <property type="entry name" value="FAD-bd_PCMH-like_sf"/>
</dbReference>